<evidence type="ECO:0000313" key="2">
    <source>
        <dbReference type="Proteomes" id="UP000615446"/>
    </source>
</evidence>
<dbReference type="InterPro" id="IPR011009">
    <property type="entry name" value="Kinase-like_dom_sf"/>
</dbReference>
<dbReference type="SUPFAM" id="SSF56112">
    <property type="entry name" value="Protein kinase-like (PK-like)"/>
    <property type="match status" value="1"/>
</dbReference>
<evidence type="ECO:0000313" key="1">
    <source>
        <dbReference type="EMBL" id="GET03594.1"/>
    </source>
</evidence>
<organism evidence="1 2">
    <name type="scientific">Rhizophagus clarus</name>
    <dbReference type="NCBI Taxonomy" id="94130"/>
    <lineage>
        <taxon>Eukaryota</taxon>
        <taxon>Fungi</taxon>
        <taxon>Fungi incertae sedis</taxon>
        <taxon>Mucoromycota</taxon>
        <taxon>Glomeromycotina</taxon>
        <taxon>Glomeromycetes</taxon>
        <taxon>Glomerales</taxon>
        <taxon>Glomeraceae</taxon>
        <taxon>Rhizophagus</taxon>
    </lineage>
</organism>
<name>A0A8H3R4Z6_9GLOM</name>
<keyword evidence="1" id="KW-0418">Kinase</keyword>
<protein>
    <submittedName>
        <fullName evidence="1">Kinase-like domain-containing protein</fullName>
    </submittedName>
</protein>
<dbReference type="Proteomes" id="UP000615446">
    <property type="component" value="Unassembled WGS sequence"/>
</dbReference>
<keyword evidence="1" id="KW-0808">Transferase</keyword>
<comment type="caution">
    <text evidence="1">The sequence shown here is derived from an EMBL/GenBank/DDBJ whole genome shotgun (WGS) entry which is preliminary data.</text>
</comment>
<proteinExistence type="predicted"/>
<dbReference type="EMBL" id="BLAL01000324">
    <property type="protein sequence ID" value="GET03594.1"/>
    <property type="molecule type" value="Genomic_DNA"/>
</dbReference>
<sequence>MHVTDLGLCKPANYNELEHPKKNVYGVLPYIAPEILRGQKLLMFIVLVSLYMKYFPNYLHTMICESFKSTKQQKKLETMSSLLDYDNLLEPKNSDDYYDQCDDIISREFSSINYRRFQ</sequence>
<dbReference type="OrthoDB" id="2446928at2759"/>
<gene>
    <name evidence="1" type="ORF">RCL2_002992700</name>
</gene>
<dbReference type="AlphaFoldDB" id="A0A8H3R4Z6"/>
<accession>A0A8H3R4Z6</accession>
<dbReference type="GO" id="GO:0016301">
    <property type="term" value="F:kinase activity"/>
    <property type="evidence" value="ECO:0007669"/>
    <property type="project" value="UniProtKB-KW"/>
</dbReference>
<reference evidence="1" key="1">
    <citation type="submission" date="2019-10" db="EMBL/GenBank/DDBJ databases">
        <title>Conservation and host-specific expression of non-tandemly repeated heterogenous ribosome RNA gene in arbuscular mycorrhizal fungi.</title>
        <authorList>
            <person name="Maeda T."/>
            <person name="Kobayashi Y."/>
            <person name="Nakagawa T."/>
            <person name="Ezawa T."/>
            <person name="Yamaguchi K."/>
            <person name="Bino T."/>
            <person name="Nishimoto Y."/>
            <person name="Shigenobu S."/>
            <person name="Kawaguchi M."/>
        </authorList>
    </citation>
    <scope>NUCLEOTIDE SEQUENCE</scope>
    <source>
        <strain evidence="1">HR1</strain>
    </source>
</reference>